<protein>
    <submittedName>
        <fullName evidence="1">Putative sushi, von Willebrand factor</fullName>
    </submittedName>
</protein>
<proteinExistence type="predicted"/>
<sequence>MADPAVEWTNDKPTCQHLNQPILVEGTCPDDFVVDAEGPTAVVEWTNPTYQDRTTNEEVPVRCTHESGQMYGITVYPIVCEPDITTSFEYEICKFNVTVQHAACPILQPPLHGSFALHKSSFAEIAFQQCQEGWEVPRVAMAMSYTGGFHCSFGTDWQPSTVYDCSVPYVKAETVNATVVIVETSISSLIAMIF</sequence>
<name>A0A2G8JY20_STIJA</name>
<dbReference type="AlphaFoldDB" id="A0A2G8JY20"/>
<dbReference type="EMBL" id="MRZV01001100">
    <property type="protein sequence ID" value="PIK40633.1"/>
    <property type="molecule type" value="Genomic_DNA"/>
</dbReference>
<gene>
    <name evidence="1" type="ORF">BSL78_22510</name>
</gene>
<reference evidence="1 2" key="1">
    <citation type="journal article" date="2017" name="PLoS Biol.">
        <title>The sea cucumber genome provides insights into morphological evolution and visceral regeneration.</title>
        <authorList>
            <person name="Zhang X."/>
            <person name="Sun L."/>
            <person name="Yuan J."/>
            <person name="Sun Y."/>
            <person name="Gao Y."/>
            <person name="Zhang L."/>
            <person name="Li S."/>
            <person name="Dai H."/>
            <person name="Hamel J.F."/>
            <person name="Liu C."/>
            <person name="Yu Y."/>
            <person name="Liu S."/>
            <person name="Lin W."/>
            <person name="Guo K."/>
            <person name="Jin S."/>
            <person name="Xu P."/>
            <person name="Storey K.B."/>
            <person name="Huan P."/>
            <person name="Zhang T."/>
            <person name="Zhou Y."/>
            <person name="Zhang J."/>
            <person name="Lin C."/>
            <person name="Li X."/>
            <person name="Xing L."/>
            <person name="Huo D."/>
            <person name="Sun M."/>
            <person name="Wang L."/>
            <person name="Mercier A."/>
            <person name="Li F."/>
            <person name="Yang H."/>
            <person name="Xiang J."/>
        </authorList>
    </citation>
    <scope>NUCLEOTIDE SEQUENCE [LARGE SCALE GENOMIC DNA]</scope>
    <source>
        <strain evidence="1">Shaxun</strain>
        <tissue evidence="1">Muscle</tissue>
    </source>
</reference>
<accession>A0A2G8JY20</accession>
<dbReference type="Proteomes" id="UP000230750">
    <property type="component" value="Unassembled WGS sequence"/>
</dbReference>
<evidence type="ECO:0000313" key="2">
    <source>
        <dbReference type="Proteomes" id="UP000230750"/>
    </source>
</evidence>
<evidence type="ECO:0000313" key="1">
    <source>
        <dbReference type="EMBL" id="PIK40633.1"/>
    </source>
</evidence>
<organism evidence="1 2">
    <name type="scientific">Stichopus japonicus</name>
    <name type="common">Sea cucumber</name>
    <dbReference type="NCBI Taxonomy" id="307972"/>
    <lineage>
        <taxon>Eukaryota</taxon>
        <taxon>Metazoa</taxon>
        <taxon>Echinodermata</taxon>
        <taxon>Eleutherozoa</taxon>
        <taxon>Echinozoa</taxon>
        <taxon>Holothuroidea</taxon>
        <taxon>Aspidochirotacea</taxon>
        <taxon>Aspidochirotida</taxon>
        <taxon>Stichopodidae</taxon>
        <taxon>Apostichopus</taxon>
    </lineage>
</organism>
<keyword evidence="2" id="KW-1185">Reference proteome</keyword>
<comment type="caution">
    <text evidence="1">The sequence shown here is derived from an EMBL/GenBank/DDBJ whole genome shotgun (WGS) entry which is preliminary data.</text>
</comment>